<dbReference type="Proteomes" id="UP000031192">
    <property type="component" value="Unassembled WGS sequence"/>
</dbReference>
<dbReference type="Gene3D" id="3.40.50.300">
    <property type="entry name" value="P-loop containing nucleotide triphosphate hydrolases"/>
    <property type="match status" value="1"/>
</dbReference>
<accession>A0A0B4GR09</accession>
<proteinExistence type="predicted"/>
<keyword evidence="1" id="KW-0472">Membrane</keyword>
<name>A0A0B4GR09_METGA</name>
<evidence type="ECO:0000313" key="2">
    <source>
        <dbReference type="EMBL" id="KID82197.1"/>
    </source>
</evidence>
<comment type="caution">
    <text evidence="2">The sequence shown here is derived from an EMBL/GenBank/DDBJ whole genome shotgun (WGS) entry which is preliminary data.</text>
</comment>
<protein>
    <recommendedName>
        <fullName evidence="4">NAD dependent epimerase/dehydratase</fullName>
    </recommendedName>
</protein>
<dbReference type="PANTHER" id="PTHR36978">
    <property type="entry name" value="P-LOOP CONTAINING NUCLEOTIDE TRIPHOSPHATE HYDROLASE"/>
    <property type="match status" value="1"/>
</dbReference>
<dbReference type="OrthoDB" id="408152at2759"/>
<dbReference type="PANTHER" id="PTHR36978:SF4">
    <property type="entry name" value="P-LOOP CONTAINING NUCLEOSIDE TRIPHOSPHATE HYDROLASE PROTEIN"/>
    <property type="match status" value="1"/>
</dbReference>
<sequence length="301" mass="34475">MHHSSKYKPKPFTDIFTPDTDINRSKCVRTVPMKVLILGLDRTGTASLRAAMKHLGYLDTYHMTSCLENPPDALLWMDALGAKYDGAHHRRPFTRRDWDRLLGHCQAVSGWPAAAFAAELVAAYPEAKVVLTTRDVDAWHASALKTVYWRATDPELGYLSCVDWAAGMYYPLLRKLFDTFFEGDFAGRGKEVFRRHCEEVRRLVPGDRLLEYQVTEGWGPLCKFLGESVPEHVAFPNVIDDEEFVRQSRRRNRDQMRNVAFRILVWLLVMLFAIGLVCRVFNVGRVVYTLAVPLGYEVSQM</sequence>
<organism evidence="2 3">
    <name type="scientific">Metarhizium guizhouense (strain ARSEF 977)</name>
    <dbReference type="NCBI Taxonomy" id="1276136"/>
    <lineage>
        <taxon>Eukaryota</taxon>
        <taxon>Fungi</taxon>
        <taxon>Dikarya</taxon>
        <taxon>Ascomycota</taxon>
        <taxon>Pezizomycotina</taxon>
        <taxon>Sordariomycetes</taxon>
        <taxon>Hypocreomycetidae</taxon>
        <taxon>Hypocreales</taxon>
        <taxon>Clavicipitaceae</taxon>
        <taxon>Metarhizium</taxon>
    </lineage>
</organism>
<evidence type="ECO:0000256" key="1">
    <source>
        <dbReference type="SAM" id="Phobius"/>
    </source>
</evidence>
<evidence type="ECO:0008006" key="4">
    <source>
        <dbReference type="Google" id="ProtNLM"/>
    </source>
</evidence>
<reference evidence="2 3" key="1">
    <citation type="journal article" date="2014" name="Proc. Natl. Acad. Sci. U.S.A.">
        <title>Trajectory and genomic determinants of fungal-pathogen speciation and host adaptation.</title>
        <authorList>
            <person name="Hu X."/>
            <person name="Xiao G."/>
            <person name="Zheng P."/>
            <person name="Shang Y."/>
            <person name="Su Y."/>
            <person name="Zhang X."/>
            <person name="Liu X."/>
            <person name="Zhan S."/>
            <person name="St Leger R.J."/>
            <person name="Wang C."/>
        </authorList>
    </citation>
    <scope>NUCLEOTIDE SEQUENCE [LARGE SCALE GENOMIC DNA]</scope>
    <source>
        <strain evidence="2 3">ARSEF 977</strain>
    </source>
</reference>
<dbReference type="EMBL" id="AZNH01000098">
    <property type="protein sequence ID" value="KID82197.1"/>
    <property type="molecule type" value="Genomic_DNA"/>
</dbReference>
<keyword evidence="1" id="KW-0812">Transmembrane</keyword>
<evidence type="ECO:0000313" key="3">
    <source>
        <dbReference type="Proteomes" id="UP000031192"/>
    </source>
</evidence>
<dbReference type="HOGENOM" id="CLU_061199_0_0_1"/>
<dbReference type="SUPFAM" id="SSF52540">
    <property type="entry name" value="P-loop containing nucleoside triphosphate hydrolases"/>
    <property type="match status" value="1"/>
</dbReference>
<dbReference type="InterPro" id="IPR027417">
    <property type="entry name" value="P-loop_NTPase"/>
</dbReference>
<keyword evidence="1" id="KW-1133">Transmembrane helix</keyword>
<gene>
    <name evidence="2" type="ORF">MGU_10488</name>
</gene>
<feature type="transmembrane region" description="Helical" evidence="1">
    <location>
        <begin position="259"/>
        <end position="282"/>
    </location>
</feature>
<dbReference type="AlphaFoldDB" id="A0A0B4GR09"/>
<keyword evidence="3" id="KW-1185">Reference proteome</keyword>
<dbReference type="InterPro" id="IPR040632">
    <property type="entry name" value="Sulfotransfer_4"/>
</dbReference>
<dbReference type="Pfam" id="PF17784">
    <property type="entry name" value="Sulfotransfer_4"/>
    <property type="match status" value="1"/>
</dbReference>